<proteinExistence type="predicted"/>
<keyword evidence="2" id="KW-1185">Reference proteome</keyword>
<accession>A0A8T0G914</accession>
<dbReference type="AlphaFoldDB" id="A0A8T0G914"/>
<evidence type="ECO:0000313" key="1">
    <source>
        <dbReference type="EMBL" id="KAG0555255.1"/>
    </source>
</evidence>
<organism evidence="1 2">
    <name type="scientific">Ceratodon purpureus</name>
    <name type="common">Fire moss</name>
    <name type="synonym">Dicranum purpureum</name>
    <dbReference type="NCBI Taxonomy" id="3225"/>
    <lineage>
        <taxon>Eukaryota</taxon>
        <taxon>Viridiplantae</taxon>
        <taxon>Streptophyta</taxon>
        <taxon>Embryophyta</taxon>
        <taxon>Bryophyta</taxon>
        <taxon>Bryophytina</taxon>
        <taxon>Bryopsida</taxon>
        <taxon>Dicranidae</taxon>
        <taxon>Pseudoditrichales</taxon>
        <taxon>Ditrichaceae</taxon>
        <taxon>Ceratodon</taxon>
    </lineage>
</organism>
<dbReference type="Proteomes" id="UP000822688">
    <property type="component" value="Chromosome 12"/>
</dbReference>
<dbReference type="EMBL" id="CM026433">
    <property type="protein sequence ID" value="KAG0555255.1"/>
    <property type="molecule type" value="Genomic_DNA"/>
</dbReference>
<sequence>MFVQLPFSLLQQGFFKMRTRPCPSALCPPNRTMKQCSNCEAVPYICNLLCSPKGPKWSSNLFHRQICKGGQNMLHLACSDMMLKAHKMHRNMVLDLDMRFGKLDIIVKQ</sequence>
<protein>
    <submittedName>
        <fullName evidence="1">Uncharacterized protein</fullName>
    </submittedName>
</protein>
<reference evidence="1" key="1">
    <citation type="submission" date="2020-06" db="EMBL/GenBank/DDBJ databases">
        <title>WGS assembly of Ceratodon purpureus strain R40.</title>
        <authorList>
            <person name="Carey S.B."/>
            <person name="Jenkins J."/>
            <person name="Shu S."/>
            <person name="Lovell J.T."/>
            <person name="Sreedasyam A."/>
            <person name="Maumus F."/>
            <person name="Tiley G.P."/>
            <person name="Fernandez-Pozo N."/>
            <person name="Barry K."/>
            <person name="Chen C."/>
            <person name="Wang M."/>
            <person name="Lipzen A."/>
            <person name="Daum C."/>
            <person name="Saski C.A."/>
            <person name="Payton A.C."/>
            <person name="Mcbreen J.C."/>
            <person name="Conrad R.E."/>
            <person name="Kollar L.M."/>
            <person name="Olsson S."/>
            <person name="Huttunen S."/>
            <person name="Landis J.B."/>
            <person name="Wickett N.J."/>
            <person name="Johnson M.G."/>
            <person name="Rensing S.A."/>
            <person name="Grimwood J."/>
            <person name="Schmutz J."/>
            <person name="Mcdaniel S.F."/>
        </authorList>
    </citation>
    <scope>NUCLEOTIDE SEQUENCE</scope>
    <source>
        <strain evidence="1">R40</strain>
    </source>
</reference>
<gene>
    <name evidence="1" type="ORF">KC19_12G156300</name>
</gene>
<evidence type="ECO:0000313" key="2">
    <source>
        <dbReference type="Proteomes" id="UP000822688"/>
    </source>
</evidence>
<name>A0A8T0G914_CERPU</name>
<comment type="caution">
    <text evidence="1">The sequence shown here is derived from an EMBL/GenBank/DDBJ whole genome shotgun (WGS) entry which is preliminary data.</text>
</comment>